<gene>
    <name evidence="3" type="ORF">OU798_14540</name>
</gene>
<proteinExistence type="predicted"/>
<dbReference type="PANTHER" id="PTHR43586">
    <property type="entry name" value="CYSTEINE DESULFURASE"/>
    <property type="match status" value="1"/>
</dbReference>
<name>A0A9X3FA38_9BACT</name>
<comment type="caution">
    <text evidence="3">The sequence shown here is derived from an EMBL/GenBank/DDBJ whole genome shotgun (WGS) entry which is preliminary data.</text>
</comment>
<sequence length="490" mass="55713">MSSLGKHFEKFRENIVGIDQEFESPYGTKKIIYGDWIASGRLYRPIECKITDEIGPYVGNTHTETSETGIRMTHAYHKSHQLIKQHVNAGPNDIIITAGFGMTAVINKFQRILGLKYCGKIAGKSCIAERERPVVFVTHMEHHSNQTSWYETNADVVVIEPGEGLLVDPENLRKALEEYKERPFKIGSFTACSNVTGVRTPYFDLAKIMHEHGGVCFIDFAASAPYDEMNMHPEDPMQKLDAIMFSPHKFLGGPGSSGVIVFDASMYKNEVPDAPGGGTVDWTNRWGKYKYVDDIEAREDGGTPGFLQSIRTALCFDLKNQMGIENIRKREEELLEKAFAGLDELKKVNILADNVRDRLGVISFYVEGIHYNLLVRLLNDRYGIQTRGGCACAGTYGHFLLEVSYEQSQEITDKINTGDLSEKPGWVRWSLHPTMKDEEIDLMMVALKDIISNINEYQQDYIYNNRVNAFFHKNERNDEDLMNKWFSIEK</sequence>
<keyword evidence="3" id="KW-0032">Aminotransferase</keyword>
<keyword evidence="4" id="KW-1185">Reference proteome</keyword>
<dbReference type="AlphaFoldDB" id="A0A9X3FA38"/>
<evidence type="ECO:0000313" key="4">
    <source>
        <dbReference type="Proteomes" id="UP001145087"/>
    </source>
</evidence>
<reference evidence="3" key="1">
    <citation type="submission" date="2022-11" db="EMBL/GenBank/DDBJ databases">
        <title>Marilongibacter aestuarii gen. nov., sp. nov., isolated from tidal flat sediment.</title>
        <authorList>
            <person name="Jiayan W."/>
        </authorList>
    </citation>
    <scope>NUCLEOTIDE SEQUENCE</scope>
    <source>
        <strain evidence="3">Z1-6</strain>
    </source>
</reference>
<dbReference type="InterPro" id="IPR015424">
    <property type="entry name" value="PyrdxlP-dep_Trfase"/>
</dbReference>
<feature type="domain" description="Aminotransferase class V" evidence="2">
    <location>
        <begin position="47"/>
        <end position="442"/>
    </location>
</feature>
<dbReference type="GO" id="GO:0008483">
    <property type="term" value="F:transaminase activity"/>
    <property type="evidence" value="ECO:0007669"/>
    <property type="project" value="UniProtKB-KW"/>
</dbReference>
<keyword evidence="1" id="KW-0663">Pyridoxal phosphate</keyword>
<dbReference type="InterPro" id="IPR015421">
    <property type="entry name" value="PyrdxlP-dep_Trfase_major"/>
</dbReference>
<evidence type="ECO:0000313" key="3">
    <source>
        <dbReference type="EMBL" id="MCY1721571.1"/>
    </source>
</evidence>
<dbReference type="PANTHER" id="PTHR43586:SF8">
    <property type="entry name" value="CYSTEINE DESULFURASE 1, CHLOROPLASTIC"/>
    <property type="match status" value="1"/>
</dbReference>
<dbReference type="InterPro" id="IPR000192">
    <property type="entry name" value="Aminotrans_V_dom"/>
</dbReference>
<dbReference type="RefSeq" id="WP_343333900.1">
    <property type="nucleotide sequence ID" value="NZ_JAPOHD010000027.1"/>
</dbReference>
<dbReference type="Proteomes" id="UP001145087">
    <property type="component" value="Unassembled WGS sequence"/>
</dbReference>
<dbReference type="Gene3D" id="3.90.1150.10">
    <property type="entry name" value="Aspartate Aminotransferase, domain 1"/>
    <property type="match status" value="1"/>
</dbReference>
<evidence type="ECO:0000259" key="2">
    <source>
        <dbReference type="Pfam" id="PF00266"/>
    </source>
</evidence>
<accession>A0A9X3FA38</accession>
<dbReference type="Gene3D" id="3.40.640.10">
    <property type="entry name" value="Type I PLP-dependent aspartate aminotransferase-like (Major domain)"/>
    <property type="match status" value="1"/>
</dbReference>
<dbReference type="Pfam" id="PF00266">
    <property type="entry name" value="Aminotran_5"/>
    <property type="match status" value="1"/>
</dbReference>
<dbReference type="EMBL" id="JAPOHD010000027">
    <property type="protein sequence ID" value="MCY1721571.1"/>
    <property type="molecule type" value="Genomic_DNA"/>
</dbReference>
<protein>
    <submittedName>
        <fullName evidence="3">Aminotransferase class V-fold PLP-dependent enzyme</fullName>
    </submittedName>
</protein>
<keyword evidence="3" id="KW-0808">Transferase</keyword>
<dbReference type="SUPFAM" id="SSF53383">
    <property type="entry name" value="PLP-dependent transferases"/>
    <property type="match status" value="1"/>
</dbReference>
<organism evidence="3 4">
    <name type="scientific">Draconibacterium aestuarii</name>
    <dbReference type="NCBI Taxonomy" id="2998507"/>
    <lineage>
        <taxon>Bacteria</taxon>
        <taxon>Pseudomonadati</taxon>
        <taxon>Bacteroidota</taxon>
        <taxon>Bacteroidia</taxon>
        <taxon>Marinilabiliales</taxon>
        <taxon>Prolixibacteraceae</taxon>
        <taxon>Draconibacterium</taxon>
    </lineage>
</organism>
<dbReference type="InterPro" id="IPR015422">
    <property type="entry name" value="PyrdxlP-dep_Trfase_small"/>
</dbReference>
<evidence type="ECO:0000256" key="1">
    <source>
        <dbReference type="ARBA" id="ARBA00022898"/>
    </source>
</evidence>